<comment type="similarity">
    <text evidence="1 4">Belongs to the glycosyl hydrolase 28 family.</text>
</comment>
<dbReference type="STRING" id="226505.SAMN05444394_3222"/>
<evidence type="ECO:0000256" key="1">
    <source>
        <dbReference type="ARBA" id="ARBA00008834"/>
    </source>
</evidence>
<keyword evidence="3 4" id="KW-0326">Glycosidase</keyword>
<evidence type="ECO:0000313" key="5">
    <source>
        <dbReference type="EMBL" id="SIO06508.1"/>
    </source>
</evidence>
<dbReference type="InterPro" id="IPR012334">
    <property type="entry name" value="Pectin_lyas_fold"/>
</dbReference>
<organism evidence="5 6">
    <name type="scientific">Algoriphagus halophilus</name>
    <dbReference type="NCBI Taxonomy" id="226505"/>
    <lineage>
        <taxon>Bacteria</taxon>
        <taxon>Pseudomonadati</taxon>
        <taxon>Bacteroidota</taxon>
        <taxon>Cytophagia</taxon>
        <taxon>Cytophagales</taxon>
        <taxon>Cyclobacteriaceae</taxon>
        <taxon>Algoriphagus</taxon>
    </lineage>
</organism>
<dbReference type="InterPro" id="IPR000743">
    <property type="entry name" value="Glyco_hydro_28"/>
</dbReference>
<protein>
    <submittedName>
        <fullName evidence="5">Polygalacturonase</fullName>
    </submittedName>
</protein>
<dbReference type="GO" id="GO:0004650">
    <property type="term" value="F:polygalacturonase activity"/>
    <property type="evidence" value="ECO:0007669"/>
    <property type="project" value="InterPro"/>
</dbReference>
<reference evidence="6" key="1">
    <citation type="submission" date="2016-11" db="EMBL/GenBank/DDBJ databases">
        <authorList>
            <person name="Varghese N."/>
            <person name="Submissions S."/>
        </authorList>
    </citation>
    <scope>NUCLEOTIDE SEQUENCE [LARGE SCALE GENOMIC DNA]</scope>
    <source>
        <strain evidence="6">DSM 15292</strain>
    </source>
</reference>
<dbReference type="PANTHER" id="PTHR31339:SF9">
    <property type="entry name" value="PLASMIN AND FIBRONECTIN-BINDING PROTEIN A"/>
    <property type="match status" value="1"/>
</dbReference>
<sequence length="475" mass="54053">MQDSKGYPLTNKWNNLKFDSSQFWHEFVIITKMKILNPLLLFLILSTQVAFTQTAVNEDYWPDGSKISPWFHDYTKLELKDLGKQYRITSHGVLADSTLLQTQKIQRIIDEASQSGGGVIIIPKGTFLSGAIFFKPNTRLHLEEGAVLKGSDDIANYPKIPSRMEGQNLDYFAALVNAYEVDGFSITGKGTINGNGLNFWKAFWKRREEDPNCTNLEVSRPRLVFIWKSNDVQLQDVKLINAGFWSSHYYQCNNIKILDLTITSPHEPIKAPSTDAIDLDVVNNVLIKGCYLAVNDDAIALKGGKGPWADEDPNNGENTHIIIEDSEFGFCHSALTNGSESIHNKNVIMRNIKIQDARRLLWLKMRPDTPQHYEFITVENITGQAYSMIYVKPWTQFFDLKGRKEVPKSFSDHITMKNINLECDIFFDVAITEHDRLAEFKFENLKIKAKNDTFDPSIVSGFDLKNVRVNGKALD</sequence>
<accession>A0A1N6GG32</accession>
<proteinExistence type="inferred from homology"/>
<evidence type="ECO:0000256" key="2">
    <source>
        <dbReference type="ARBA" id="ARBA00022801"/>
    </source>
</evidence>
<dbReference type="AlphaFoldDB" id="A0A1N6GG32"/>
<gene>
    <name evidence="5" type="ORF">SAMN05444394_3222</name>
</gene>
<dbReference type="SUPFAM" id="SSF51126">
    <property type="entry name" value="Pectin lyase-like"/>
    <property type="match status" value="1"/>
</dbReference>
<dbReference type="GO" id="GO:0005975">
    <property type="term" value="P:carbohydrate metabolic process"/>
    <property type="evidence" value="ECO:0007669"/>
    <property type="project" value="InterPro"/>
</dbReference>
<dbReference type="PANTHER" id="PTHR31339">
    <property type="entry name" value="PECTIN LYASE-RELATED"/>
    <property type="match status" value="1"/>
</dbReference>
<evidence type="ECO:0000313" key="6">
    <source>
        <dbReference type="Proteomes" id="UP000185221"/>
    </source>
</evidence>
<dbReference type="EMBL" id="FSRC01000002">
    <property type="protein sequence ID" value="SIO06508.1"/>
    <property type="molecule type" value="Genomic_DNA"/>
</dbReference>
<dbReference type="Pfam" id="PF00295">
    <property type="entry name" value="Glyco_hydro_28"/>
    <property type="match status" value="1"/>
</dbReference>
<dbReference type="Gene3D" id="2.160.20.10">
    <property type="entry name" value="Single-stranded right-handed beta-helix, Pectin lyase-like"/>
    <property type="match status" value="1"/>
</dbReference>
<dbReference type="Proteomes" id="UP000185221">
    <property type="component" value="Unassembled WGS sequence"/>
</dbReference>
<keyword evidence="6" id="KW-1185">Reference proteome</keyword>
<keyword evidence="2 4" id="KW-0378">Hydrolase</keyword>
<evidence type="ECO:0000256" key="4">
    <source>
        <dbReference type="RuleBase" id="RU361169"/>
    </source>
</evidence>
<dbReference type="InterPro" id="IPR051801">
    <property type="entry name" value="GH28_Enzymes"/>
</dbReference>
<name>A0A1N6GG32_9BACT</name>
<evidence type="ECO:0000256" key="3">
    <source>
        <dbReference type="ARBA" id="ARBA00023295"/>
    </source>
</evidence>
<dbReference type="InterPro" id="IPR011050">
    <property type="entry name" value="Pectin_lyase_fold/virulence"/>
</dbReference>